<dbReference type="FunCoup" id="A0A7L4YNE9">
    <property type="interactions" value="39"/>
</dbReference>
<dbReference type="Gene3D" id="3.20.20.60">
    <property type="entry name" value="Phosphoenolpyruvate-binding domains"/>
    <property type="match status" value="1"/>
</dbReference>
<protein>
    <submittedName>
        <fullName evidence="7">HpcH/HpaI aldolase/citrate lyase family protein</fullName>
    </submittedName>
</protein>
<feature type="binding site" evidence="4">
    <location>
        <position position="64"/>
    </location>
    <ligand>
        <name>substrate</name>
    </ligand>
</feature>
<evidence type="ECO:0000256" key="5">
    <source>
        <dbReference type="PIRSR" id="PIRSR015582-2"/>
    </source>
</evidence>
<dbReference type="GO" id="GO:0006107">
    <property type="term" value="P:oxaloacetate metabolic process"/>
    <property type="evidence" value="ECO:0007669"/>
    <property type="project" value="TreeGrafter"/>
</dbReference>
<keyword evidence="3 5" id="KW-0460">Magnesium</keyword>
<keyword evidence="2 5" id="KW-0479">Metal-binding</keyword>
<dbReference type="PANTHER" id="PTHR32308:SF10">
    <property type="entry name" value="CITRATE LYASE SUBUNIT BETA"/>
    <property type="match status" value="1"/>
</dbReference>
<evidence type="ECO:0000256" key="4">
    <source>
        <dbReference type="PIRSR" id="PIRSR015582-1"/>
    </source>
</evidence>
<dbReference type="AlphaFoldDB" id="A0A7L4YNE9"/>
<dbReference type="GO" id="GO:0000287">
    <property type="term" value="F:magnesium ion binding"/>
    <property type="evidence" value="ECO:0007669"/>
    <property type="project" value="TreeGrafter"/>
</dbReference>
<reference evidence="7 8" key="1">
    <citation type="journal article" date="2018" name="Int. J. Syst. Evol. Microbiol.">
        <title>Epidermidibacterium keratini gen. nov., sp. nov., a member of the family Sporichthyaceae, isolated from keratin epidermis.</title>
        <authorList>
            <person name="Lee D.G."/>
            <person name="Trujillo M.E."/>
            <person name="Kang S."/>
            <person name="Nam J.J."/>
            <person name="Kim Y.J."/>
        </authorList>
    </citation>
    <scope>NUCLEOTIDE SEQUENCE [LARGE SCALE GENOMIC DNA]</scope>
    <source>
        <strain evidence="7 8">EPI-7</strain>
    </source>
</reference>
<dbReference type="InParanoid" id="A0A7L4YNE9"/>
<dbReference type="SUPFAM" id="SSF51621">
    <property type="entry name" value="Phosphoenolpyruvate/pyruvate domain"/>
    <property type="match status" value="1"/>
</dbReference>
<dbReference type="GO" id="GO:0016829">
    <property type="term" value="F:lyase activity"/>
    <property type="evidence" value="ECO:0007669"/>
    <property type="project" value="UniProtKB-KW"/>
</dbReference>
<comment type="cofactor">
    <cofactor evidence="1">
        <name>Mg(2+)</name>
        <dbReference type="ChEBI" id="CHEBI:18420"/>
    </cofactor>
</comment>
<keyword evidence="7" id="KW-0456">Lyase</keyword>
<sequence>MREIAQARTLLFVPGTRPDRFAKAAASGADGIICDLEDAVAPDDKDTARKSVISAIAQTPGIVRINSAETPWYADDLAAVAAHDDVTGVLLPKADDPEVVAATAEALGGRPLLLLIESARGIRDIDTIAQVPGVSRLIFGNLDYALDAGVTVRSDDEDELLVARSRVVIASRAADLPAPLDGVIADIDNDDLLRRRTTRALDLGFGGRVCIHPRQIDIVHDAVRPSDDEIAWAQRIVETASASAGAAVKVDGQMVDRPVLVRAERIIERA</sequence>
<keyword evidence="8" id="KW-1185">Reference proteome</keyword>
<evidence type="ECO:0000313" key="7">
    <source>
        <dbReference type="EMBL" id="QHC00680.1"/>
    </source>
</evidence>
<accession>A0A7L4YNE9</accession>
<dbReference type="Proteomes" id="UP000463857">
    <property type="component" value="Chromosome"/>
</dbReference>
<dbReference type="OrthoDB" id="5172636at2"/>
<name>A0A7L4YNE9_9ACTN</name>
<dbReference type="InterPro" id="IPR011206">
    <property type="entry name" value="Citrate_lyase_beta/mcl1/mcl2"/>
</dbReference>
<dbReference type="RefSeq" id="WP_159545403.1">
    <property type="nucleotide sequence ID" value="NZ_CP047156.1"/>
</dbReference>
<dbReference type="InterPro" id="IPR015813">
    <property type="entry name" value="Pyrv/PenolPyrv_kinase-like_dom"/>
</dbReference>
<dbReference type="Pfam" id="PF03328">
    <property type="entry name" value="HpcH_HpaI"/>
    <property type="match status" value="1"/>
</dbReference>
<feature type="binding site" evidence="5">
    <location>
        <position position="117"/>
    </location>
    <ligand>
        <name>Mg(2+)</name>
        <dbReference type="ChEBI" id="CHEBI:18420"/>
    </ligand>
</feature>
<organism evidence="7 8">
    <name type="scientific">Epidermidibacterium keratini</name>
    <dbReference type="NCBI Taxonomy" id="1891644"/>
    <lineage>
        <taxon>Bacteria</taxon>
        <taxon>Bacillati</taxon>
        <taxon>Actinomycetota</taxon>
        <taxon>Actinomycetes</taxon>
        <taxon>Sporichthyales</taxon>
        <taxon>Sporichthyaceae</taxon>
        <taxon>Epidermidibacterium</taxon>
    </lineage>
</organism>
<evidence type="ECO:0000259" key="6">
    <source>
        <dbReference type="Pfam" id="PF03328"/>
    </source>
</evidence>
<dbReference type="PANTHER" id="PTHR32308">
    <property type="entry name" value="LYASE BETA SUBUNIT, PUTATIVE (AFU_ORTHOLOGUE AFUA_4G13030)-RELATED"/>
    <property type="match status" value="1"/>
</dbReference>
<feature type="binding site" evidence="5">
    <location>
        <position position="143"/>
    </location>
    <ligand>
        <name>Mg(2+)</name>
        <dbReference type="ChEBI" id="CHEBI:18420"/>
    </ligand>
</feature>
<dbReference type="InterPro" id="IPR005000">
    <property type="entry name" value="Aldolase/citrate-lyase_domain"/>
</dbReference>
<dbReference type="KEGG" id="eke:EK0264_10525"/>
<proteinExistence type="predicted"/>
<evidence type="ECO:0000256" key="1">
    <source>
        <dbReference type="ARBA" id="ARBA00001946"/>
    </source>
</evidence>
<evidence type="ECO:0000313" key="8">
    <source>
        <dbReference type="Proteomes" id="UP000463857"/>
    </source>
</evidence>
<dbReference type="PIRSF" id="PIRSF015582">
    <property type="entry name" value="Cit_lyase_B"/>
    <property type="match status" value="1"/>
</dbReference>
<dbReference type="InterPro" id="IPR040442">
    <property type="entry name" value="Pyrv_kinase-like_dom_sf"/>
</dbReference>
<gene>
    <name evidence="7" type="ORF">EK0264_10525</name>
</gene>
<feature type="binding site" evidence="4">
    <location>
        <position position="117"/>
    </location>
    <ligand>
        <name>substrate</name>
    </ligand>
</feature>
<feature type="domain" description="HpcH/HpaI aldolase/citrate lyase" evidence="6">
    <location>
        <begin position="8"/>
        <end position="213"/>
    </location>
</feature>
<dbReference type="EMBL" id="CP047156">
    <property type="protein sequence ID" value="QHC00680.1"/>
    <property type="molecule type" value="Genomic_DNA"/>
</dbReference>
<evidence type="ECO:0000256" key="2">
    <source>
        <dbReference type="ARBA" id="ARBA00022723"/>
    </source>
</evidence>
<evidence type="ECO:0000256" key="3">
    <source>
        <dbReference type="ARBA" id="ARBA00022842"/>
    </source>
</evidence>